<evidence type="ECO:0000256" key="3">
    <source>
        <dbReference type="ARBA" id="ARBA00022741"/>
    </source>
</evidence>
<keyword evidence="13" id="KW-1185">Reference proteome</keyword>
<organism evidence="12 13">
    <name type="scientific">Vitis vinifera</name>
    <name type="common">Grape</name>
    <dbReference type="NCBI Taxonomy" id="29760"/>
    <lineage>
        <taxon>Eukaryota</taxon>
        <taxon>Viridiplantae</taxon>
        <taxon>Streptophyta</taxon>
        <taxon>Embryophyta</taxon>
        <taxon>Tracheophyta</taxon>
        <taxon>Spermatophyta</taxon>
        <taxon>Magnoliopsida</taxon>
        <taxon>eudicotyledons</taxon>
        <taxon>Gunneridae</taxon>
        <taxon>Pentapetalae</taxon>
        <taxon>rosids</taxon>
        <taxon>Vitales</taxon>
        <taxon>Vitaceae</taxon>
        <taxon>Viteae</taxon>
        <taxon>Vitis</taxon>
    </lineage>
</organism>
<accession>A0ABY9C9C8</accession>
<proteinExistence type="predicted"/>
<dbReference type="CDD" id="cd14798">
    <property type="entry name" value="RX-CC_like"/>
    <property type="match status" value="1"/>
</dbReference>
<dbReference type="PANTHER" id="PTHR36766:SF51">
    <property type="entry name" value="DISEASE RESISTANCE RPP13-LIKE PROTEIN 1"/>
    <property type="match status" value="1"/>
</dbReference>
<feature type="domain" description="NB-ARC" evidence="7">
    <location>
        <begin position="193"/>
        <end position="364"/>
    </location>
</feature>
<dbReference type="Gene3D" id="3.40.50.300">
    <property type="entry name" value="P-loop containing nucleotide triphosphate hydrolases"/>
    <property type="match status" value="1"/>
</dbReference>
<evidence type="ECO:0000256" key="2">
    <source>
        <dbReference type="ARBA" id="ARBA00022737"/>
    </source>
</evidence>
<evidence type="ECO:0000313" key="13">
    <source>
        <dbReference type="Proteomes" id="UP001227230"/>
    </source>
</evidence>
<evidence type="ECO:0000259" key="11">
    <source>
        <dbReference type="Pfam" id="PF25019"/>
    </source>
</evidence>
<dbReference type="Pfam" id="PF23559">
    <property type="entry name" value="WHD_DRP"/>
    <property type="match status" value="1"/>
</dbReference>
<dbReference type="InterPro" id="IPR041118">
    <property type="entry name" value="Rx_N"/>
</dbReference>
<keyword evidence="3" id="KW-0547">Nucleotide-binding</keyword>
<keyword evidence="4" id="KW-0611">Plant defense</keyword>
<protein>
    <recommendedName>
        <fullName evidence="14">Disease resistance RPP13-like protein 1</fullName>
    </recommendedName>
</protein>
<evidence type="ECO:0000256" key="4">
    <source>
        <dbReference type="ARBA" id="ARBA00022821"/>
    </source>
</evidence>
<dbReference type="Pfam" id="PF23598">
    <property type="entry name" value="LRR_14"/>
    <property type="match status" value="1"/>
</dbReference>
<dbReference type="InterPro" id="IPR032675">
    <property type="entry name" value="LRR_dom_sf"/>
</dbReference>
<dbReference type="InterPro" id="IPR038005">
    <property type="entry name" value="RX-like_CC"/>
</dbReference>
<dbReference type="Pfam" id="PF00931">
    <property type="entry name" value="NB-ARC"/>
    <property type="match status" value="1"/>
</dbReference>
<dbReference type="InterPro" id="IPR002182">
    <property type="entry name" value="NB-ARC"/>
</dbReference>
<evidence type="ECO:0000256" key="6">
    <source>
        <dbReference type="SAM" id="Coils"/>
    </source>
</evidence>
<evidence type="ECO:0000259" key="8">
    <source>
        <dbReference type="Pfam" id="PF18052"/>
    </source>
</evidence>
<dbReference type="PRINTS" id="PR00364">
    <property type="entry name" value="DISEASERSIST"/>
</dbReference>
<evidence type="ECO:0000259" key="7">
    <source>
        <dbReference type="Pfam" id="PF00931"/>
    </source>
</evidence>
<dbReference type="Pfam" id="PF25019">
    <property type="entry name" value="LRR_R13L1-DRL21"/>
    <property type="match status" value="1"/>
</dbReference>
<gene>
    <name evidence="12" type="ORF">VitviT2T_010411</name>
</gene>
<evidence type="ECO:0000259" key="9">
    <source>
        <dbReference type="Pfam" id="PF23559"/>
    </source>
</evidence>
<dbReference type="Gene3D" id="1.10.10.10">
    <property type="entry name" value="Winged helix-like DNA-binding domain superfamily/Winged helix DNA-binding domain"/>
    <property type="match status" value="1"/>
</dbReference>
<keyword evidence="6" id="KW-0175">Coiled coil</keyword>
<dbReference type="InterPro" id="IPR036388">
    <property type="entry name" value="WH-like_DNA-bd_sf"/>
</dbReference>
<dbReference type="PANTHER" id="PTHR36766">
    <property type="entry name" value="PLANT BROAD-SPECTRUM MILDEW RESISTANCE PROTEIN RPW8"/>
    <property type="match status" value="1"/>
</dbReference>
<feature type="domain" description="Disease resistance protein winged helix" evidence="9">
    <location>
        <begin position="444"/>
        <end position="513"/>
    </location>
</feature>
<dbReference type="InterPro" id="IPR056789">
    <property type="entry name" value="LRR_R13L1-DRL21"/>
</dbReference>
<dbReference type="Proteomes" id="UP001227230">
    <property type="component" value="Chromosome 7"/>
</dbReference>
<dbReference type="InterPro" id="IPR055414">
    <property type="entry name" value="LRR_R13L4/SHOC2-like"/>
</dbReference>
<dbReference type="Gene3D" id="1.10.8.430">
    <property type="entry name" value="Helical domain of apoptotic protease-activating factors"/>
    <property type="match status" value="1"/>
</dbReference>
<keyword evidence="5" id="KW-0067">ATP-binding</keyword>
<feature type="domain" description="Disease resistance N-terminal" evidence="8">
    <location>
        <begin position="9"/>
        <end position="96"/>
    </location>
</feature>
<dbReference type="Pfam" id="PF18052">
    <property type="entry name" value="Rx_N"/>
    <property type="match status" value="1"/>
</dbReference>
<feature type="domain" description="R13L1/DRL21-like LRR repeat region" evidence="11">
    <location>
        <begin position="702"/>
        <end position="829"/>
    </location>
</feature>
<dbReference type="InterPro" id="IPR042197">
    <property type="entry name" value="Apaf_helical"/>
</dbReference>
<dbReference type="Gene3D" id="3.80.10.10">
    <property type="entry name" value="Ribonuclease Inhibitor"/>
    <property type="match status" value="4"/>
</dbReference>
<evidence type="ECO:0000313" key="12">
    <source>
        <dbReference type="EMBL" id="WJZ91329.1"/>
    </source>
</evidence>
<evidence type="ECO:0000256" key="5">
    <source>
        <dbReference type="ARBA" id="ARBA00022840"/>
    </source>
</evidence>
<dbReference type="SUPFAM" id="SSF52058">
    <property type="entry name" value="L domain-like"/>
    <property type="match status" value="2"/>
</dbReference>
<reference evidence="12 13" key="1">
    <citation type="journal article" date="2023" name="Hortic Res">
        <title>The complete reference genome for grapevine (Vitis vinifera L.) genetics and breeding.</title>
        <authorList>
            <person name="Shi X."/>
            <person name="Cao S."/>
            <person name="Wang X."/>
            <person name="Huang S."/>
            <person name="Wang Y."/>
            <person name="Liu Z."/>
            <person name="Liu W."/>
            <person name="Leng X."/>
            <person name="Peng Y."/>
            <person name="Wang N."/>
            <person name="Wang Y."/>
            <person name="Ma Z."/>
            <person name="Xu X."/>
            <person name="Zhang F."/>
            <person name="Xue H."/>
            <person name="Zhong H."/>
            <person name="Wang Y."/>
            <person name="Zhang K."/>
            <person name="Velt A."/>
            <person name="Avia K."/>
            <person name="Holtgrawe D."/>
            <person name="Grimplet J."/>
            <person name="Matus J.T."/>
            <person name="Ware D."/>
            <person name="Wu X."/>
            <person name="Wang H."/>
            <person name="Liu C."/>
            <person name="Fang Y."/>
            <person name="Rustenholz C."/>
            <person name="Cheng Z."/>
            <person name="Xiao H."/>
            <person name="Zhou Y."/>
        </authorList>
    </citation>
    <scope>NUCLEOTIDE SEQUENCE [LARGE SCALE GENOMIC DNA]</scope>
    <source>
        <strain evidence="13">cv. Pinot noir / PN40024</strain>
        <tissue evidence="12">Leaf</tissue>
    </source>
</reference>
<evidence type="ECO:0000256" key="1">
    <source>
        <dbReference type="ARBA" id="ARBA00022614"/>
    </source>
</evidence>
<feature type="coiled-coil region" evidence="6">
    <location>
        <begin position="38"/>
        <end position="89"/>
    </location>
</feature>
<dbReference type="InterPro" id="IPR058922">
    <property type="entry name" value="WHD_DRP"/>
</dbReference>
<feature type="domain" description="Disease resistance R13L4/SHOC-2-like LRR" evidence="10">
    <location>
        <begin position="575"/>
        <end position="648"/>
    </location>
</feature>
<keyword evidence="1" id="KW-0433">Leucine-rich repeat</keyword>
<keyword evidence="2" id="KW-0677">Repeat</keyword>
<dbReference type="InterPro" id="IPR027417">
    <property type="entry name" value="P-loop_NTPase"/>
</dbReference>
<evidence type="ECO:0000259" key="10">
    <source>
        <dbReference type="Pfam" id="PF23598"/>
    </source>
</evidence>
<dbReference type="SUPFAM" id="SSF52540">
    <property type="entry name" value="P-loop containing nucleoside triphosphate hydrolases"/>
    <property type="match status" value="1"/>
</dbReference>
<sequence>MEVVGESVLSAAVEVLFGNLASPELLKFARQGEVIAELENWKKELMMINEVLDEAEEKQTTKPSVKNWLDDLRDLAYDMEDVLDELATELLRRRLKAEGADQVATTSKVRSLIPICFTGFNPVGEVRFNIEMGTKIKEITRRLDDISSRKAKLGFYMVPGVEKSWERFASGAASTWQRPPTTSLINEPVHGRDDEKEVIIEMLLKDEGGESNFGVIPIVGIGGMGKTTLAQLIYRDDEIVKHFEPTVWVCVSDESDVEKLTKIILNAVSPDEMRDGDDFNQVQLKLSKILVGKRFLLVLDDVWNINNCEQWSHLQTPFKSGARGSKIVVTTRHTNVASLMRADNYHYLLKPLSNDDCWKVFVKENKNINDPNLRLLDTRIIEKCSGLPLAAKVLGGLLRSKPQNQWEHVLSSKMWNRSGVIPVLRLSYQHLPSHLKRCFAYCALFPRDYKFEQKELILLWMAEGLIHEAEEEKCQMEDLGADYFDELLSRCFFQPSSNSKSQFIMHDLINDLAQDVATEICFNLENIRKAFEMTRHLSFIRSEYDVFKKFEVLNKPEQLRTFVALPITVDNKMKCYLSTKVLHGLLPKLIQLRVLSLSGYEINELPNSIGDLKHLRYLNLSHTKLKWLPEAVSSLYNLQSLILCNCMELIKLPICIMNLTNLRHLDISGSIMLEEMPPQVGSLVNLQTLSKFFLSKDNGSRIKELKNLLNLRGELAILGLENVSDPRDAMYVNFKEIPNIEDLIMVWSEDSGNSRNESTEIEVLKWLQPHQSLKKLGIAFYGGSKFPHWIGDPSFSKMVCLELIDCKNCTSLPALGGLPFLKDLVIKGMNQVKSIGDGFYGDTANPFQSLESLRFENMAEWNNWLIPKLGHEETEALFPCLHELIIIKCPKLINLPHELPSLVVFHVKECQELEMSIPRLPLLTQLIVVGSLKSWDGDVPSLTQLYIWGISRLSCLWERLAQRLMVLEDLGINECDELACLRKPGFGLENLGGLRRLWINGCDGVVSLEEQGLPCNLQYLEVKGCSNLEKLPNALHTLASLAYTIIHNCPKLVSFPETGLPPMLRDLRVRNCEGLETLPDGMMINSCALEQVEIRDCPSLIGFPKGELPVTLKNLLIENCEKLESLPEGIDNNNTCRLEKLHVCRCPSLKPIPRGYFPSTLEILSIWDCEQLESIPGNLLQNLTSLRLLNICNCPDVVSSPEAFLNPNLKQLYISDCENMRWPLSGWGLRTLTSLDELVIRGPFPDLLSFSGSHLLLPTSLTHLGLINLPNLKSVTSMGLRSLMSLKRLEFHRCPKLRSFVPKEGLPPTLARLVIWKCPFLKKRCLKGKGNDWPKIAHIPYVEIDKIVQQ</sequence>
<name>A0ABY9C9C8_VITVI</name>
<dbReference type="Gene3D" id="1.20.5.4130">
    <property type="match status" value="1"/>
</dbReference>
<dbReference type="EMBL" id="CP126654">
    <property type="protein sequence ID" value="WJZ91328.1"/>
    <property type="molecule type" value="Genomic_DNA"/>
</dbReference>
<evidence type="ECO:0008006" key="14">
    <source>
        <dbReference type="Google" id="ProtNLM"/>
    </source>
</evidence>
<dbReference type="EMBL" id="CP126654">
    <property type="protein sequence ID" value="WJZ91329.1"/>
    <property type="molecule type" value="Genomic_DNA"/>
</dbReference>